<dbReference type="PROSITE" id="PS51257">
    <property type="entry name" value="PROKAR_LIPOPROTEIN"/>
    <property type="match status" value="1"/>
</dbReference>
<organism evidence="2 3">
    <name type="scientific">Rubrivirga litoralis</name>
    <dbReference type="NCBI Taxonomy" id="3075598"/>
    <lineage>
        <taxon>Bacteria</taxon>
        <taxon>Pseudomonadati</taxon>
        <taxon>Rhodothermota</taxon>
        <taxon>Rhodothermia</taxon>
        <taxon>Rhodothermales</taxon>
        <taxon>Rubricoccaceae</taxon>
        <taxon>Rubrivirga</taxon>
    </lineage>
</organism>
<keyword evidence="3" id="KW-1185">Reference proteome</keyword>
<evidence type="ECO:0000313" key="2">
    <source>
        <dbReference type="EMBL" id="MDT0630291.1"/>
    </source>
</evidence>
<dbReference type="Proteomes" id="UP001267426">
    <property type="component" value="Unassembled WGS sequence"/>
</dbReference>
<name>A0ABU3BM48_9BACT</name>
<dbReference type="RefSeq" id="WP_311661295.1">
    <property type="nucleotide sequence ID" value="NZ_JAVRHT010000001.1"/>
</dbReference>
<comment type="caution">
    <text evidence="2">The sequence shown here is derived from an EMBL/GenBank/DDBJ whole genome shotgun (WGS) entry which is preliminary data.</text>
</comment>
<keyword evidence="1" id="KW-0732">Signal</keyword>
<evidence type="ECO:0000313" key="3">
    <source>
        <dbReference type="Proteomes" id="UP001267426"/>
    </source>
</evidence>
<gene>
    <name evidence="2" type="ORF">RM540_00890</name>
</gene>
<dbReference type="EMBL" id="JAVRHT010000001">
    <property type="protein sequence ID" value="MDT0630291.1"/>
    <property type="molecule type" value="Genomic_DNA"/>
</dbReference>
<accession>A0ABU3BM48</accession>
<sequence>MTARALLLGGALLLTACGGSGEAAAPDRYGYRVGGAVGGRTTVALAPPDTTVRTLAFPAVVDSVGVRAAGRPAPGDGVAVEAVVLGAFPDACSALSDVRQERAGHYVTATLAMRQPLETVCAAVVRPFRFYLPLDGAFAAGSYTLKVNDTVVPFQVLPALPEQ</sequence>
<proteinExistence type="predicted"/>
<evidence type="ECO:0008006" key="4">
    <source>
        <dbReference type="Google" id="ProtNLM"/>
    </source>
</evidence>
<protein>
    <recommendedName>
        <fullName evidence="4">Lipoprotein</fullName>
    </recommendedName>
</protein>
<feature type="chain" id="PRO_5046353751" description="Lipoprotein" evidence="1">
    <location>
        <begin position="26"/>
        <end position="163"/>
    </location>
</feature>
<feature type="signal peptide" evidence="1">
    <location>
        <begin position="1"/>
        <end position="25"/>
    </location>
</feature>
<reference evidence="2 3" key="1">
    <citation type="submission" date="2023-09" db="EMBL/GenBank/DDBJ databases">
        <authorList>
            <person name="Rey-Velasco X."/>
        </authorList>
    </citation>
    <scope>NUCLEOTIDE SEQUENCE [LARGE SCALE GENOMIC DNA]</scope>
    <source>
        <strain evidence="2 3">F394</strain>
    </source>
</reference>
<evidence type="ECO:0000256" key="1">
    <source>
        <dbReference type="SAM" id="SignalP"/>
    </source>
</evidence>